<keyword evidence="2" id="KW-1185">Reference proteome</keyword>
<dbReference type="InterPro" id="IPR016024">
    <property type="entry name" value="ARM-type_fold"/>
</dbReference>
<dbReference type="GeneID" id="32877886"/>
<dbReference type="RefSeq" id="YP_009362648.1">
    <property type="nucleotide sequence ID" value="NC_034621.1"/>
</dbReference>
<organism evidence="1 2">
    <name type="scientific">Sulfolobus islandicus rod-shaped virus 5</name>
    <dbReference type="NCBI Taxonomy" id="1983548"/>
    <lineage>
        <taxon>Viruses</taxon>
        <taxon>Adnaviria</taxon>
        <taxon>Zilligvirae</taxon>
        <taxon>Taleaviricota</taxon>
        <taxon>Tokiviricetes</taxon>
        <taxon>Ligamenvirales</taxon>
        <taxon>Rudiviridae</taxon>
        <taxon>Usarudivirus</taxon>
        <taxon>Usarudivirus nymphense</taxon>
        <taxon>Usarudivirus SIRV5</taxon>
    </lineage>
</organism>
<proteinExistence type="predicted"/>
<reference evidence="1 2" key="1">
    <citation type="journal article" date="2017" name="Viruses">
        <title>Differentiation and structure in Sulfolobus islandicus rod-shaped virus populations.</title>
        <authorList>
            <person name="Bautista M.A."/>
            <person name="Black J.A."/>
            <person name="Youngblut N.D."/>
            <person name="Whitaker R.J."/>
        </authorList>
    </citation>
    <scope>NUCLEOTIDE SEQUENCE [LARGE SCALE GENOMIC DNA]</scope>
</reference>
<evidence type="ECO:0000313" key="2">
    <source>
        <dbReference type="Proteomes" id="UP000203002"/>
    </source>
</evidence>
<dbReference type="Proteomes" id="UP000203002">
    <property type="component" value="Segment"/>
</dbReference>
<protein>
    <submittedName>
        <fullName evidence="1">Uncharacterized protein</fullName>
    </submittedName>
</protein>
<name>A0A1X9SKB4_9VIRU</name>
<dbReference type="OrthoDB" id="76at10239"/>
<sequence>MSFLLNLGDLGTFFSDELTALENFANFLSSDFINFFSAVVNDIENIVSFIGQAISDIPTFMQKIANNFLQILQNFVQTAIPVVSGFLTFLEQQIINVFQDLSSLASTFINDAYSFLQGVVNAFANLISTIVQDFLNNFGQNMKHISSAISQLTQFLTPFIAPVTLGKFLPAIIDKLAEILPEVEIDLAPVGLGGKIPINFGEIVKAFAETTVDFLNEVRQEIQTTLKEFIKEPFISDFKITAREIFNEIGLGDLPFADPPFKQIANWVGARSFSEIKDHLRETILLTGFPAWFTDAYLESPVDDYIPRNPLFRPVNIRDVILASQYGILDFSAVSQYAENNLITPKTAKLMYNNQTARLLQRAVEQGIKQFVVSPDKAYEEIINNVNLAGKDLFLKVFSLEYNYAVQRIVRQFLRSLLSRALTNFGRPYIDLKFLESTVQKLFKELNYPEEVQNVFNVMIEQSQIVYTNQLLLTQLEQITRLGIFDEKKVKAELKANNFNEQIALTILNYELQYVQLQYILKEFQFKLQNYIISTKDAEHQLKSLGFDSSIISEILFEYQTAPLTKYQISQIESLAKKGYLSSDEIKKQLNGLGVIKEFEDVFINYVNQEIQLSSTLSVIKEQLKNFLIDSKSVDAELKKLKINDYLTSQIIQENYNVSIAKLQLSYIETLAKNLYYDQTQLSNELSKILKDKTAIDIYSQKFYYEYIYPKIVSYYVSLAKRGITANIKNLPKEIVDYEIQPAVLEYQISLELEYIKSQFKNLQITTDQAVAELSKLGIEKSLINTIVQTYYLENVYPKIISYYVTLAKHGIITDISKLPKEIVQYEINPEIQIFQLTTELEYIKSLLKDLQITPDKAIQELEKLGMQKDLANLIVQTYIPTIYSLHTIIGNIVNGQLFKVGKVPINLGNAESELRKLGIPENQIKILLDQYASSFGLEIWRKYLPSLSQIETAIKYNFPINQLVEYSFIPSEFLNLYSNLYQHEIIGQYVQSLKSEYVELLVYGVQNIQLENLLKQYGINEALLGVLKLSAQIRKILTAYQELYLTPSKALQISEYVSNPNQLLQKVFSEFQVPSDLQNTYLEYARNRRLRTYVNDIISTINLLFEKQKIDLNTAQQYLQQLKKYGLTDEEIQLILLNWQLRSNY</sequence>
<accession>A0A1X9SKB4</accession>
<evidence type="ECO:0000313" key="1">
    <source>
        <dbReference type="EMBL" id="ARQ96660.1"/>
    </source>
</evidence>
<dbReference type="EMBL" id="KY744233">
    <property type="protein sequence ID" value="ARQ96660.1"/>
    <property type="molecule type" value="Genomic_DNA"/>
</dbReference>
<dbReference type="KEGG" id="vg:32877886"/>
<dbReference type="SUPFAM" id="SSF48371">
    <property type="entry name" value="ARM repeat"/>
    <property type="match status" value="1"/>
</dbReference>